<dbReference type="RefSeq" id="WP_148594773.1">
    <property type="nucleotide sequence ID" value="NZ_CP042997.1"/>
</dbReference>
<sequence length="173" mass="19831">MGVPEVSSLDAADDSFVCPCCFGTSHAIWKLPNPLILHWVINPGLAFNELILGQRLPRLLFICKSCPMPLARRSYVFCPSCGLYSESMIWSGWNSFGHWLGIVCPDCGRRIPSLSNALSWVILKGLSRIDQLAGRPFEEVRSRWRWRFLAWEWSRAYRGRERISSRRANDEDA</sequence>
<reference evidence="1 2" key="1">
    <citation type="submission" date="2019-08" db="EMBL/GenBank/DDBJ databases">
        <title>Deep-cultivation of Planctomycetes and their phenomic and genomic characterization uncovers novel biology.</title>
        <authorList>
            <person name="Wiegand S."/>
            <person name="Jogler M."/>
            <person name="Boedeker C."/>
            <person name="Pinto D."/>
            <person name="Vollmers J."/>
            <person name="Rivas-Marin E."/>
            <person name="Kohn T."/>
            <person name="Peeters S.H."/>
            <person name="Heuer A."/>
            <person name="Rast P."/>
            <person name="Oberbeckmann S."/>
            <person name="Bunk B."/>
            <person name="Jeske O."/>
            <person name="Meyerdierks A."/>
            <person name="Storesund J.E."/>
            <person name="Kallscheuer N."/>
            <person name="Luecker S."/>
            <person name="Lage O.M."/>
            <person name="Pohl T."/>
            <person name="Merkel B.J."/>
            <person name="Hornburger P."/>
            <person name="Mueller R.-W."/>
            <person name="Bruemmer F."/>
            <person name="Labrenz M."/>
            <person name="Spormann A.M."/>
            <person name="Op den Camp H."/>
            <person name="Overmann J."/>
            <person name="Amann R."/>
            <person name="Jetten M.S.M."/>
            <person name="Mascher T."/>
            <person name="Medema M.H."/>
            <person name="Devos D.P."/>
            <person name="Kaster A.-K."/>
            <person name="Ovreas L."/>
            <person name="Rohde M."/>
            <person name="Galperin M.Y."/>
            <person name="Jogler C."/>
        </authorList>
    </citation>
    <scope>NUCLEOTIDE SEQUENCE [LARGE SCALE GENOMIC DNA]</scope>
    <source>
        <strain evidence="1 2">OJF2</strain>
    </source>
</reference>
<dbReference type="OrthoDB" id="1116391at2"/>
<keyword evidence="2" id="KW-1185">Reference proteome</keyword>
<protein>
    <submittedName>
        <fullName evidence="1">Uncharacterized protein</fullName>
    </submittedName>
</protein>
<evidence type="ECO:0000313" key="1">
    <source>
        <dbReference type="EMBL" id="QEH34910.1"/>
    </source>
</evidence>
<gene>
    <name evidence="1" type="ORF">OJF2_34550</name>
</gene>
<dbReference type="KEGG" id="agv:OJF2_34550"/>
<dbReference type="AlphaFoldDB" id="A0A5B9W4I8"/>
<proteinExistence type="predicted"/>
<evidence type="ECO:0000313" key="2">
    <source>
        <dbReference type="Proteomes" id="UP000324233"/>
    </source>
</evidence>
<dbReference type="Proteomes" id="UP000324233">
    <property type="component" value="Chromosome"/>
</dbReference>
<accession>A0A5B9W4I8</accession>
<organism evidence="1 2">
    <name type="scientific">Aquisphaera giovannonii</name>
    <dbReference type="NCBI Taxonomy" id="406548"/>
    <lineage>
        <taxon>Bacteria</taxon>
        <taxon>Pseudomonadati</taxon>
        <taxon>Planctomycetota</taxon>
        <taxon>Planctomycetia</taxon>
        <taxon>Isosphaerales</taxon>
        <taxon>Isosphaeraceae</taxon>
        <taxon>Aquisphaera</taxon>
    </lineage>
</organism>
<dbReference type="EMBL" id="CP042997">
    <property type="protein sequence ID" value="QEH34910.1"/>
    <property type="molecule type" value="Genomic_DNA"/>
</dbReference>
<name>A0A5B9W4I8_9BACT</name>